<organism evidence="2 3">
    <name type="scientific">Candidatus Desulfolinea nitratireducens</name>
    <dbReference type="NCBI Taxonomy" id="2841698"/>
    <lineage>
        <taxon>Bacteria</taxon>
        <taxon>Bacillati</taxon>
        <taxon>Chloroflexota</taxon>
        <taxon>Anaerolineae</taxon>
        <taxon>Anaerolineales</taxon>
        <taxon>Anaerolineales incertae sedis</taxon>
        <taxon>Candidatus Desulfolinea</taxon>
    </lineage>
</organism>
<dbReference type="EMBL" id="JACNJN010000086">
    <property type="protein sequence ID" value="MBC8334998.1"/>
    <property type="molecule type" value="Genomic_DNA"/>
</dbReference>
<accession>A0A8J6NKT8</accession>
<protein>
    <submittedName>
        <fullName evidence="2">Substrate-binding domain-containing protein</fullName>
    </submittedName>
</protein>
<comment type="caution">
    <text evidence="2">The sequence shown here is derived from an EMBL/GenBank/DDBJ whole genome shotgun (WGS) entry which is preliminary data.</text>
</comment>
<sequence>MKKNWKWHKLHDVNLPLRALVRAEIAKRSNLVQFREIYILRDCFVGLSPSSQNRLFIYFEPLPKNFVITALLLILSLTACGSTVQANTNLILATTTSTQDSGLLDELVPLFEELSGYTVQTIAVGTGAALKMAEEGNADVLLVHAPSAELVLMDAGFGKDRMLIMHNDFVIVGPADDPAEIRSLTSAGEAFSNIFNTEAGFVSRGDDSGTHKKERSLWASADLTPAWDGYIESGQGMGATLIIASEKQAYTMTDRATYLAIRDNLELEILVEGDEILLNVYHVMTVNPDLWENTNYEAALAFAEFLTSNETQAIIKEFGIDKYGQPLFFPDADKTDAELGL</sequence>
<evidence type="ECO:0000313" key="2">
    <source>
        <dbReference type="EMBL" id="MBC8334998.1"/>
    </source>
</evidence>
<feature type="domain" description="PBP" evidence="1">
    <location>
        <begin position="85"/>
        <end position="310"/>
    </location>
</feature>
<gene>
    <name evidence="2" type="ORF">H8E29_07030</name>
</gene>
<dbReference type="SUPFAM" id="SSF53850">
    <property type="entry name" value="Periplasmic binding protein-like II"/>
    <property type="match status" value="1"/>
</dbReference>
<evidence type="ECO:0000313" key="3">
    <source>
        <dbReference type="Proteomes" id="UP000614469"/>
    </source>
</evidence>
<dbReference type="AlphaFoldDB" id="A0A8J6NKT8"/>
<dbReference type="Pfam" id="PF12849">
    <property type="entry name" value="PBP_like_2"/>
    <property type="match status" value="1"/>
</dbReference>
<dbReference type="PANTHER" id="PTHR37945:SF1">
    <property type="entry name" value="EXTRACELLULAR TUNGSTATE BINDING PROTEIN"/>
    <property type="match status" value="1"/>
</dbReference>
<name>A0A8J6NKT8_9CHLR</name>
<dbReference type="Proteomes" id="UP000614469">
    <property type="component" value="Unassembled WGS sequence"/>
</dbReference>
<proteinExistence type="predicted"/>
<dbReference type="InterPro" id="IPR052738">
    <property type="entry name" value="ABC-Tungstate_binding"/>
</dbReference>
<reference evidence="2 3" key="1">
    <citation type="submission" date="2020-08" db="EMBL/GenBank/DDBJ databases">
        <title>Bridging the membrane lipid divide: bacteria of the FCB group superphylum have the potential to synthesize archaeal ether lipids.</title>
        <authorList>
            <person name="Villanueva L."/>
            <person name="Von Meijenfeldt F.A.B."/>
            <person name="Westbye A.B."/>
            <person name="Yadav S."/>
            <person name="Hopmans E.C."/>
            <person name="Dutilh B.E."/>
            <person name="Sinninghe Damste J.S."/>
        </authorList>
    </citation>
    <scope>NUCLEOTIDE SEQUENCE [LARGE SCALE GENOMIC DNA]</scope>
    <source>
        <strain evidence="2">NIOZ-UU36</strain>
    </source>
</reference>
<dbReference type="Gene3D" id="3.40.190.10">
    <property type="entry name" value="Periplasmic binding protein-like II"/>
    <property type="match status" value="2"/>
</dbReference>
<dbReference type="PANTHER" id="PTHR37945">
    <property type="entry name" value="EXTRACELLULAR TUNGSTATE BINDING PROTEIN"/>
    <property type="match status" value="1"/>
</dbReference>
<evidence type="ECO:0000259" key="1">
    <source>
        <dbReference type="Pfam" id="PF12849"/>
    </source>
</evidence>
<dbReference type="InterPro" id="IPR024370">
    <property type="entry name" value="PBP_domain"/>
</dbReference>